<dbReference type="Pfam" id="PF07833">
    <property type="entry name" value="Cu_amine_oxidN1"/>
    <property type="match status" value="1"/>
</dbReference>
<evidence type="ECO:0000256" key="6">
    <source>
        <dbReference type="ARBA" id="ARBA00022984"/>
    </source>
</evidence>
<dbReference type="Proteomes" id="UP000199050">
    <property type="component" value="Unassembled WGS sequence"/>
</dbReference>
<evidence type="ECO:0000256" key="5">
    <source>
        <dbReference type="ARBA" id="ARBA00022960"/>
    </source>
</evidence>
<keyword evidence="5 9" id="KW-0133">Cell shape</keyword>
<keyword evidence="4" id="KW-0378">Hydrolase</keyword>
<dbReference type="STRING" id="1174501.SAMN05216192_11767"/>
<dbReference type="AlphaFoldDB" id="A0A1G8TT41"/>
<reference evidence="13" key="1">
    <citation type="submission" date="2016-10" db="EMBL/GenBank/DDBJ databases">
        <authorList>
            <person name="Varghese N."/>
            <person name="Submissions S."/>
        </authorList>
    </citation>
    <scope>NUCLEOTIDE SEQUENCE [LARGE SCALE GENOMIC DNA]</scope>
    <source>
        <strain evidence="13">CGMCC 1.11012</strain>
    </source>
</reference>
<evidence type="ECO:0000313" key="13">
    <source>
        <dbReference type="Proteomes" id="UP000199050"/>
    </source>
</evidence>
<evidence type="ECO:0000256" key="7">
    <source>
        <dbReference type="ARBA" id="ARBA00023316"/>
    </source>
</evidence>
<dbReference type="PROSITE" id="PS52029">
    <property type="entry name" value="LD_TPASE"/>
    <property type="match status" value="1"/>
</dbReference>
<comment type="similarity">
    <text evidence="2">Belongs to the YkuD family.</text>
</comment>
<feature type="chain" id="PRO_5011540709" evidence="10">
    <location>
        <begin position="39"/>
        <end position="304"/>
    </location>
</feature>
<accession>A0A1G8TT41</accession>
<feature type="domain" description="L,D-TPase catalytic" evidence="11">
    <location>
        <begin position="47"/>
        <end position="171"/>
    </location>
</feature>
<dbReference type="InterPro" id="IPR012854">
    <property type="entry name" value="Cu_amine_oxidase-like_N"/>
</dbReference>
<evidence type="ECO:0000259" key="11">
    <source>
        <dbReference type="PROSITE" id="PS52029"/>
    </source>
</evidence>
<gene>
    <name evidence="12" type="ORF">SAMN05216192_11767</name>
</gene>
<feature type="active site" description="Nucleophile" evidence="9">
    <location>
        <position position="147"/>
    </location>
</feature>
<dbReference type="SUPFAM" id="SSF55383">
    <property type="entry name" value="Copper amine oxidase, domain N"/>
    <property type="match status" value="1"/>
</dbReference>
<dbReference type="InterPro" id="IPR038063">
    <property type="entry name" value="Transpep_catalytic_dom"/>
</dbReference>
<dbReference type="InterPro" id="IPR036582">
    <property type="entry name" value="Mao_N_sf"/>
</dbReference>
<evidence type="ECO:0000256" key="4">
    <source>
        <dbReference type="ARBA" id="ARBA00022801"/>
    </source>
</evidence>
<feature type="active site" description="Proton donor/acceptor" evidence="9">
    <location>
        <position position="131"/>
    </location>
</feature>
<dbReference type="SUPFAM" id="SSF141523">
    <property type="entry name" value="L,D-transpeptidase catalytic domain-like"/>
    <property type="match status" value="1"/>
</dbReference>
<evidence type="ECO:0000256" key="10">
    <source>
        <dbReference type="SAM" id="SignalP"/>
    </source>
</evidence>
<evidence type="ECO:0000256" key="2">
    <source>
        <dbReference type="ARBA" id="ARBA00005992"/>
    </source>
</evidence>
<dbReference type="EMBL" id="FNDX01000017">
    <property type="protein sequence ID" value="SDJ44544.1"/>
    <property type="molecule type" value="Genomic_DNA"/>
</dbReference>
<dbReference type="FunFam" id="2.40.440.10:FF:000003">
    <property type="entry name" value="L,D-transpeptidase YciB"/>
    <property type="match status" value="1"/>
</dbReference>
<protein>
    <submittedName>
        <fullName evidence="12">Copper amine oxidase N-terminal domain-containing protein</fullName>
    </submittedName>
</protein>
<comment type="pathway">
    <text evidence="1 9">Cell wall biogenesis; peptidoglycan biosynthesis.</text>
</comment>
<dbReference type="GO" id="GO:0016740">
    <property type="term" value="F:transferase activity"/>
    <property type="evidence" value="ECO:0007669"/>
    <property type="project" value="UniProtKB-KW"/>
</dbReference>
<dbReference type="GO" id="GO:0071972">
    <property type="term" value="F:peptidoglycan L,D-transpeptidase activity"/>
    <property type="evidence" value="ECO:0007669"/>
    <property type="project" value="TreeGrafter"/>
</dbReference>
<dbReference type="Gene3D" id="2.40.440.10">
    <property type="entry name" value="L,D-transpeptidase catalytic domain-like"/>
    <property type="match status" value="1"/>
</dbReference>
<evidence type="ECO:0000256" key="9">
    <source>
        <dbReference type="PROSITE-ProRule" id="PRU01373"/>
    </source>
</evidence>
<evidence type="ECO:0000256" key="3">
    <source>
        <dbReference type="ARBA" id="ARBA00022679"/>
    </source>
</evidence>
<keyword evidence="6 9" id="KW-0573">Peptidoglycan synthesis</keyword>
<dbReference type="GO" id="GO:0005576">
    <property type="term" value="C:extracellular region"/>
    <property type="evidence" value="ECO:0007669"/>
    <property type="project" value="TreeGrafter"/>
</dbReference>
<dbReference type="RefSeq" id="WP_090715478.1">
    <property type="nucleotide sequence ID" value="NZ_CBCSKY010000024.1"/>
</dbReference>
<keyword evidence="13" id="KW-1185">Reference proteome</keyword>
<dbReference type="OrthoDB" id="9787225at2"/>
<dbReference type="InterPro" id="IPR005490">
    <property type="entry name" value="LD_TPept_cat_dom"/>
</dbReference>
<comment type="pathway">
    <text evidence="8">Glycan biosynthesis.</text>
</comment>
<keyword evidence="10" id="KW-0732">Signal</keyword>
<organism evidence="12 13">
    <name type="scientific">Paenibacillus typhae</name>
    <dbReference type="NCBI Taxonomy" id="1174501"/>
    <lineage>
        <taxon>Bacteria</taxon>
        <taxon>Bacillati</taxon>
        <taxon>Bacillota</taxon>
        <taxon>Bacilli</taxon>
        <taxon>Bacillales</taxon>
        <taxon>Paenibacillaceae</taxon>
        <taxon>Paenibacillus</taxon>
    </lineage>
</organism>
<dbReference type="InterPro" id="IPR050979">
    <property type="entry name" value="LD-transpeptidase"/>
</dbReference>
<feature type="signal peptide" evidence="10">
    <location>
        <begin position="1"/>
        <end position="38"/>
    </location>
</feature>
<evidence type="ECO:0000256" key="8">
    <source>
        <dbReference type="ARBA" id="ARBA00060592"/>
    </source>
</evidence>
<evidence type="ECO:0000256" key="1">
    <source>
        <dbReference type="ARBA" id="ARBA00004752"/>
    </source>
</evidence>
<dbReference type="GO" id="GO:0071555">
    <property type="term" value="P:cell wall organization"/>
    <property type="evidence" value="ECO:0007669"/>
    <property type="project" value="UniProtKB-UniRule"/>
</dbReference>
<evidence type="ECO:0000313" key="12">
    <source>
        <dbReference type="EMBL" id="SDJ44544.1"/>
    </source>
</evidence>
<dbReference type="GO" id="GO:0008360">
    <property type="term" value="P:regulation of cell shape"/>
    <property type="evidence" value="ECO:0007669"/>
    <property type="project" value="UniProtKB-UniRule"/>
</dbReference>
<keyword evidence="3" id="KW-0808">Transferase</keyword>
<keyword evidence="7 9" id="KW-0961">Cell wall biogenesis/degradation</keyword>
<dbReference type="CDD" id="cd16913">
    <property type="entry name" value="YkuD_like"/>
    <property type="match status" value="1"/>
</dbReference>
<dbReference type="Pfam" id="PF03734">
    <property type="entry name" value="YkuD"/>
    <property type="match status" value="1"/>
</dbReference>
<proteinExistence type="inferred from homology"/>
<sequence length="304" mass="32682">MKGQKTARFNRGRRLPGIKLTLVFLLLFTACFPGLASAAAGSAVSSELIVVNKKTNTLGFFSGGKLEKVFPVATGKTKNLTPEGTFRIVLKAKNRPYYKENIPGGDPANPLGDRWLGLEVNGTYGTTYAIHGNNNESSIGKYVSAGCIRMHNDDIHWLFPKVAKNTTVIITTSSLDLKSIAAKHGYSVGPAKLAGAFIVDGERLKVKESFVLENSRVYIPLRESVALLGGSLRKEPGTGSLIITIGSYTAVHKPLSSTAKVNGKEVDILASQNVNGRLYIPLSSLTPLFGLTFTWNAKEGTVKL</sequence>
<dbReference type="PROSITE" id="PS51257">
    <property type="entry name" value="PROKAR_LIPOPROTEIN"/>
    <property type="match status" value="1"/>
</dbReference>
<dbReference type="GO" id="GO:0018104">
    <property type="term" value="P:peptidoglycan-protein cross-linking"/>
    <property type="evidence" value="ECO:0007669"/>
    <property type="project" value="TreeGrafter"/>
</dbReference>
<name>A0A1G8TT41_9BACL</name>
<dbReference type="PANTHER" id="PTHR30582:SF4">
    <property type="entry name" value="L,D-TRANSPEPTIDASE YQJB-RELATED"/>
    <property type="match status" value="1"/>
</dbReference>
<dbReference type="PANTHER" id="PTHR30582">
    <property type="entry name" value="L,D-TRANSPEPTIDASE"/>
    <property type="match status" value="1"/>
</dbReference>
<dbReference type="UniPathway" id="UPA00219"/>